<evidence type="ECO:0000256" key="1">
    <source>
        <dbReference type="ARBA" id="ARBA00006484"/>
    </source>
</evidence>
<dbReference type="EMBL" id="JACGWZ010000005">
    <property type="protein sequence ID" value="MBA8826480.1"/>
    <property type="molecule type" value="Genomic_DNA"/>
</dbReference>
<protein>
    <submittedName>
        <fullName evidence="3">3-oxoacyl-[acyl-carrier protein] reductase</fullName>
        <ecNumber evidence="3">1.1.1.100</ecNumber>
    </submittedName>
</protein>
<gene>
    <name evidence="3" type="ORF">FHX42_003856</name>
</gene>
<dbReference type="PANTHER" id="PTHR48107:SF7">
    <property type="entry name" value="RE15974P"/>
    <property type="match status" value="1"/>
</dbReference>
<dbReference type="Pfam" id="PF13561">
    <property type="entry name" value="adh_short_C2"/>
    <property type="match status" value="1"/>
</dbReference>
<evidence type="ECO:0000256" key="2">
    <source>
        <dbReference type="ARBA" id="ARBA00023002"/>
    </source>
</evidence>
<dbReference type="Gene3D" id="3.40.50.720">
    <property type="entry name" value="NAD(P)-binding Rossmann-like Domain"/>
    <property type="match status" value="1"/>
</dbReference>
<dbReference type="InterPro" id="IPR036291">
    <property type="entry name" value="NAD(P)-bd_dom_sf"/>
</dbReference>
<keyword evidence="2 3" id="KW-0560">Oxidoreductase</keyword>
<dbReference type="CDD" id="cd05233">
    <property type="entry name" value="SDR_c"/>
    <property type="match status" value="1"/>
</dbReference>
<dbReference type="Proteomes" id="UP000569329">
    <property type="component" value="Unassembled WGS sequence"/>
</dbReference>
<dbReference type="InterPro" id="IPR002347">
    <property type="entry name" value="SDR_fam"/>
</dbReference>
<reference evidence="3 4" key="1">
    <citation type="submission" date="2020-07" db="EMBL/GenBank/DDBJ databases">
        <title>Sequencing the genomes of 1000 actinobacteria strains.</title>
        <authorList>
            <person name="Klenk H.-P."/>
        </authorList>
    </citation>
    <scope>NUCLEOTIDE SEQUENCE [LARGE SCALE GENOMIC DNA]</scope>
    <source>
        <strain evidence="3 4">DSM 45975</strain>
    </source>
</reference>
<comment type="caution">
    <text evidence="3">The sequence shown here is derived from an EMBL/GenBank/DDBJ whole genome shotgun (WGS) entry which is preliminary data.</text>
</comment>
<dbReference type="GO" id="GO:0004316">
    <property type="term" value="F:3-oxoacyl-[acyl-carrier-protein] reductase (NADPH) activity"/>
    <property type="evidence" value="ECO:0007669"/>
    <property type="project" value="UniProtKB-EC"/>
</dbReference>
<keyword evidence="4" id="KW-1185">Reference proteome</keyword>
<dbReference type="EC" id="1.1.1.100" evidence="3"/>
<dbReference type="RefSeq" id="WP_328796403.1">
    <property type="nucleotide sequence ID" value="NZ_JACGWZ010000005.1"/>
</dbReference>
<dbReference type="SUPFAM" id="SSF51735">
    <property type="entry name" value="NAD(P)-binding Rossmann-fold domains"/>
    <property type="match status" value="1"/>
</dbReference>
<name>A0A839E053_9PSEU</name>
<comment type="similarity">
    <text evidence="1">Belongs to the short-chain dehydrogenases/reductases (SDR) family.</text>
</comment>
<proteinExistence type="inferred from homology"/>
<organism evidence="3 4">
    <name type="scientific">Halosaccharopolyspora lacisalsi</name>
    <dbReference type="NCBI Taxonomy" id="1000566"/>
    <lineage>
        <taxon>Bacteria</taxon>
        <taxon>Bacillati</taxon>
        <taxon>Actinomycetota</taxon>
        <taxon>Actinomycetes</taxon>
        <taxon>Pseudonocardiales</taxon>
        <taxon>Pseudonocardiaceae</taxon>
        <taxon>Halosaccharopolyspora</taxon>
    </lineage>
</organism>
<dbReference type="PRINTS" id="PR00081">
    <property type="entry name" value="GDHRDH"/>
</dbReference>
<evidence type="ECO:0000313" key="4">
    <source>
        <dbReference type="Proteomes" id="UP000569329"/>
    </source>
</evidence>
<dbReference type="PANTHER" id="PTHR48107">
    <property type="entry name" value="NADPH-DEPENDENT ALDEHYDE REDUCTASE-LIKE PROTEIN, CHLOROPLASTIC-RELATED"/>
    <property type="match status" value="1"/>
</dbReference>
<dbReference type="AlphaFoldDB" id="A0A839E053"/>
<accession>A0A839E053</accession>
<evidence type="ECO:0000313" key="3">
    <source>
        <dbReference type="EMBL" id="MBA8826480.1"/>
    </source>
</evidence>
<sequence>MLGELGGVDRRLTHFETDLAAPEAPRRLVDDAVNRFGTADTLVLNHARSQTGTLETLTGEALGATWAVNVRASLLLVRAFAEQYRPHPDGGRIVLFTSGQHKGPMPDEIPYATTKGALRQITTTLTDALVEREITVNCLDPGPSDTGWATPDLEAFVRRHMSRGRWNTPDEGAAVIALLLSPEAAALTGQVIDVEGGFRRFTS</sequence>